<evidence type="ECO:0000256" key="1">
    <source>
        <dbReference type="SAM" id="MobiDB-lite"/>
    </source>
</evidence>
<reference evidence="3" key="1">
    <citation type="submission" date="2013-10" db="EMBL/GenBank/DDBJ databases">
        <title>Genomic analysis of the causative agents of coccidiosis in chickens.</title>
        <authorList>
            <person name="Reid A.J."/>
            <person name="Blake D."/>
            <person name="Billington K."/>
            <person name="Browne H."/>
            <person name="Dunn M."/>
            <person name="Hung S."/>
            <person name="Kawahara F."/>
            <person name="Miranda-Saavedra D."/>
            <person name="Mourier T."/>
            <person name="Nagra H."/>
            <person name="Otto T.D."/>
            <person name="Rawlings N."/>
            <person name="Sanchez A."/>
            <person name="Sanders M."/>
            <person name="Subramaniam C."/>
            <person name="Tay Y."/>
            <person name="Dear P."/>
            <person name="Doerig C."/>
            <person name="Gruber A."/>
            <person name="Parkinson J."/>
            <person name="Shirley M."/>
            <person name="Wan K.L."/>
            <person name="Berriman M."/>
            <person name="Tomley F."/>
            <person name="Pain A."/>
        </authorList>
    </citation>
    <scope>NUCLEOTIDE SEQUENCE [LARGE SCALE GENOMIC DNA]</scope>
    <source>
        <strain evidence="3">Houghton</strain>
    </source>
</reference>
<reference evidence="3" key="2">
    <citation type="submission" date="2013-10" db="EMBL/GenBank/DDBJ databases">
        <authorList>
            <person name="Aslett M."/>
        </authorList>
    </citation>
    <scope>NUCLEOTIDE SEQUENCE [LARGE SCALE GENOMIC DNA]</scope>
    <source>
        <strain evidence="3">Houghton</strain>
    </source>
</reference>
<evidence type="ECO:0000256" key="2">
    <source>
        <dbReference type="SAM" id="Phobius"/>
    </source>
</evidence>
<keyword evidence="4" id="KW-1185">Reference proteome</keyword>
<keyword evidence="2" id="KW-0812">Transmembrane</keyword>
<evidence type="ECO:0008006" key="5">
    <source>
        <dbReference type="Google" id="ProtNLM"/>
    </source>
</evidence>
<keyword evidence="2" id="KW-1133">Transmembrane helix</keyword>
<feature type="transmembrane region" description="Helical" evidence="2">
    <location>
        <begin position="45"/>
        <end position="62"/>
    </location>
</feature>
<dbReference type="EMBL" id="HG694399">
    <property type="protein sequence ID" value="CDI85848.1"/>
    <property type="molecule type" value="Genomic_DNA"/>
</dbReference>
<dbReference type="Proteomes" id="UP000018201">
    <property type="component" value="Unassembled WGS sequence"/>
</dbReference>
<gene>
    <name evidence="3" type="ORF">EPH_0064120</name>
</gene>
<feature type="region of interest" description="Disordered" evidence="1">
    <location>
        <begin position="101"/>
        <end position="123"/>
    </location>
</feature>
<proteinExistence type="predicted"/>
<evidence type="ECO:0000313" key="3">
    <source>
        <dbReference type="EMBL" id="CDI85848.1"/>
    </source>
</evidence>
<dbReference type="VEuPathDB" id="ToxoDB:EPH_0064120"/>
<dbReference type="AlphaFoldDB" id="U6H2Z8"/>
<keyword evidence="2" id="KW-0472">Membrane</keyword>
<name>U6H2Z8_9EIME</name>
<sequence>MLTGPSASVSPHCRAGRSGHETAVIDLPVRIAMGGSQRLLGIGPVVRHLLLVLLMLQLLFLADGSSTAVASGGSSALGVAIASDAEGTHVDKPAVQDGIGLRGGAGAKSPTASAGGGVVSDEHREKGNLERLRTLMVEADASETEKLSDTRYFLGVMSEKIKRHFLADLLSVILLFAGYYVLAAGLERRPTQKTSSKASRV</sequence>
<organism evidence="3 4">
    <name type="scientific">Eimeria praecox</name>
    <dbReference type="NCBI Taxonomy" id="51316"/>
    <lineage>
        <taxon>Eukaryota</taxon>
        <taxon>Sar</taxon>
        <taxon>Alveolata</taxon>
        <taxon>Apicomplexa</taxon>
        <taxon>Conoidasida</taxon>
        <taxon>Coccidia</taxon>
        <taxon>Eucoccidiorida</taxon>
        <taxon>Eimeriorina</taxon>
        <taxon>Eimeriidae</taxon>
        <taxon>Eimeria</taxon>
    </lineage>
</organism>
<dbReference type="OrthoDB" id="347335at2759"/>
<evidence type="ECO:0000313" key="4">
    <source>
        <dbReference type="Proteomes" id="UP000018201"/>
    </source>
</evidence>
<feature type="transmembrane region" description="Helical" evidence="2">
    <location>
        <begin position="165"/>
        <end position="186"/>
    </location>
</feature>
<protein>
    <recommendedName>
        <fullName evidence="5">Transmembrane protein</fullName>
    </recommendedName>
</protein>
<accession>U6H2Z8</accession>